<dbReference type="InterPro" id="IPR015917">
    <property type="entry name" value="Pept_C14A"/>
</dbReference>
<dbReference type="PANTHER" id="PTHR47901">
    <property type="entry name" value="CASPASE RECRUITMENT DOMAIN-CONTAINING PROTEIN 18"/>
    <property type="match status" value="1"/>
</dbReference>
<evidence type="ECO:0000256" key="5">
    <source>
        <dbReference type="ARBA" id="ARBA00022807"/>
    </source>
</evidence>
<evidence type="ECO:0000256" key="1">
    <source>
        <dbReference type="ARBA" id="ARBA00010134"/>
    </source>
</evidence>
<dbReference type="PROSITE" id="PS50207">
    <property type="entry name" value="CASPASE_P10"/>
    <property type="match status" value="1"/>
</dbReference>
<sequence length="436" mass="50160">MEPSQRKRITRNIDSLINLTDFDQLCQACYSNQLLSYTMIQNIYHFEPENHTEYTDDEDTIRRMRHKRLFLKITKRGPEAFEKLRQIFIALKYTDALNVLFGAGEDMISIRSSKITGTATLGNDVDNDAQVDQENIEDPNIMNNVGLNRQTSLSSTNNDNNTVLHEYNGLILPRKSISVQPASSITIDPKIGTYPMESKNKRGIFFMVKSDEHQSELDEDDHSLLSLFQQMAFKLYAYSNITLNKFHELLEQLLSSDVINGIECFVLALRSGGRIIDGEQRITFNDGSVVKVEEIQQHFYSQQCKHLVGKPKIFIYPYSEISNRTLSHTNRIQTDSIGQQVHLKHVSQLSDVINCYATTKGFMDQRDDENYKRYIQNFVDVIAEHACDTHFENMLKKIQKNVAVLSVSRGQYLQMSSYDNISFNKVLYFNPGVNVN</sequence>
<dbReference type="OMA" id="RNCANEE"/>
<dbReference type="InterPro" id="IPR011029">
    <property type="entry name" value="DEATH-like_dom_sf"/>
</dbReference>
<keyword evidence="5" id="KW-0788">Thiol protease</keyword>
<evidence type="ECO:0000313" key="10">
    <source>
        <dbReference type="EMBL" id="KNC33277.1"/>
    </source>
</evidence>
<accession>A0A0L0CM07</accession>
<feature type="domain" description="Caspase family p20" evidence="9">
    <location>
        <begin position="218"/>
        <end position="315"/>
    </location>
</feature>
<evidence type="ECO:0000259" key="8">
    <source>
        <dbReference type="PROSITE" id="PS50207"/>
    </source>
</evidence>
<dbReference type="Gene3D" id="1.10.533.10">
    <property type="entry name" value="Death Domain, Fas"/>
    <property type="match status" value="1"/>
</dbReference>
<dbReference type="Gene3D" id="3.40.50.1460">
    <property type="match status" value="1"/>
</dbReference>
<dbReference type="Proteomes" id="UP000037069">
    <property type="component" value="Unassembled WGS sequence"/>
</dbReference>
<dbReference type="EMBL" id="JRES01000206">
    <property type="protein sequence ID" value="KNC33277.1"/>
    <property type="molecule type" value="Genomic_DNA"/>
</dbReference>
<keyword evidence="4" id="KW-0378">Hydrolase</keyword>
<proteinExistence type="inferred from homology"/>
<organism evidence="10 11">
    <name type="scientific">Lucilia cuprina</name>
    <name type="common">Green bottle fly</name>
    <name type="synonym">Australian sheep blowfly</name>
    <dbReference type="NCBI Taxonomy" id="7375"/>
    <lineage>
        <taxon>Eukaryota</taxon>
        <taxon>Metazoa</taxon>
        <taxon>Ecdysozoa</taxon>
        <taxon>Arthropoda</taxon>
        <taxon>Hexapoda</taxon>
        <taxon>Insecta</taxon>
        <taxon>Pterygota</taxon>
        <taxon>Neoptera</taxon>
        <taxon>Endopterygota</taxon>
        <taxon>Diptera</taxon>
        <taxon>Brachycera</taxon>
        <taxon>Muscomorpha</taxon>
        <taxon>Oestroidea</taxon>
        <taxon>Calliphoridae</taxon>
        <taxon>Luciliinae</taxon>
        <taxon>Lucilia</taxon>
    </lineage>
</organism>
<evidence type="ECO:0000313" key="11">
    <source>
        <dbReference type="Proteomes" id="UP000037069"/>
    </source>
</evidence>
<dbReference type="GO" id="GO:0006508">
    <property type="term" value="P:proteolysis"/>
    <property type="evidence" value="ECO:0007669"/>
    <property type="project" value="UniProtKB-KW"/>
</dbReference>
<comment type="similarity">
    <text evidence="1 7">Belongs to the peptidase C14A family.</text>
</comment>
<dbReference type="InterPro" id="IPR011600">
    <property type="entry name" value="Pept_C14_caspase"/>
</dbReference>
<evidence type="ECO:0000259" key="9">
    <source>
        <dbReference type="PROSITE" id="PS50208"/>
    </source>
</evidence>
<dbReference type="STRING" id="7375.A0A0L0CM07"/>
<dbReference type="InterPro" id="IPR002398">
    <property type="entry name" value="Pept_C14"/>
</dbReference>
<evidence type="ECO:0000256" key="2">
    <source>
        <dbReference type="ARBA" id="ARBA00022670"/>
    </source>
</evidence>
<dbReference type="SMART" id="SM00115">
    <property type="entry name" value="CASc"/>
    <property type="match status" value="1"/>
</dbReference>
<name>A0A0L0CM07_LUCCU</name>
<reference evidence="10 11" key="1">
    <citation type="journal article" date="2015" name="Nat. Commun.">
        <title>Lucilia cuprina genome unlocks parasitic fly biology to underpin future interventions.</title>
        <authorList>
            <person name="Anstead C.A."/>
            <person name="Korhonen P.K."/>
            <person name="Young N.D."/>
            <person name="Hall R.S."/>
            <person name="Jex A.R."/>
            <person name="Murali S.C."/>
            <person name="Hughes D.S."/>
            <person name="Lee S.F."/>
            <person name="Perry T."/>
            <person name="Stroehlein A.J."/>
            <person name="Ansell B.R."/>
            <person name="Breugelmans B."/>
            <person name="Hofmann A."/>
            <person name="Qu J."/>
            <person name="Dugan S."/>
            <person name="Lee S.L."/>
            <person name="Chao H."/>
            <person name="Dinh H."/>
            <person name="Han Y."/>
            <person name="Doddapaneni H.V."/>
            <person name="Worley K.C."/>
            <person name="Muzny D.M."/>
            <person name="Ioannidis P."/>
            <person name="Waterhouse R.M."/>
            <person name="Zdobnov E.M."/>
            <person name="James P.J."/>
            <person name="Bagnall N.H."/>
            <person name="Kotze A.C."/>
            <person name="Gibbs R.A."/>
            <person name="Richards S."/>
            <person name="Batterham P."/>
            <person name="Gasser R.B."/>
        </authorList>
    </citation>
    <scope>NUCLEOTIDE SEQUENCE [LARGE SCALE GENOMIC DNA]</scope>
    <source>
        <strain evidence="10 11">LS</strain>
        <tissue evidence="10">Full body</tissue>
    </source>
</reference>
<evidence type="ECO:0000256" key="3">
    <source>
        <dbReference type="ARBA" id="ARBA00022703"/>
    </source>
</evidence>
<dbReference type="SUPFAM" id="SSF52129">
    <property type="entry name" value="Caspase-like"/>
    <property type="match status" value="1"/>
</dbReference>
<dbReference type="CDD" id="cd01671">
    <property type="entry name" value="CARD"/>
    <property type="match status" value="1"/>
</dbReference>
<dbReference type="GO" id="GO:0004197">
    <property type="term" value="F:cysteine-type endopeptidase activity"/>
    <property type="evidence" value="ECO:0007669"/>
    <property type="project" value="InterPro"/>
</dbReference>
<evidence type="ECO:0000256" key="6">
    <source>
        <dbReference type="ARBA" id="ARBA00023145"/>
    </source>
</evidence>
<protein>
    <submittedName>
        <fullName evidence="10">Caspase Nc</fullName>
    </submittedName>
</protein>
<keyword evidence="11" id="KW-1185">Reference proteome</keyword>
<dbReference type="AlphaFoldDB" id="A0A0L0CM07"/>
<keyword evidence="6" id="KW-0865">Zymogen</keyword>
<dbReference type="InterPro" id="IPR029030">
    <property type="entry name" value="Caspase-like_dom_sf"/>
</dbReference>
<dbReference type="InterPro" id="IPR001309">
    <property type="entry name" value="Pept_C14_p20"/>
</dbReference>
<evidence type="ECO:0000256" key="7">
    <source>
        <dbReference type="RuleBase" id="RU003971"/>
    </source>
</evidence>
<gene>
    <name evidence="10" type="ORF">FF38_07511</name>
</gene>
<dbReference type="PANTHER" id="PTHR47901:SF8">
    <property type="entry name" value="CASPASE-3"/>
    <property type="match status" value="1"/>
</dbReference>
<evidence type="ECO:0000256" key="4">
    <source>
        <dbReference type="ARBA" id="ARBA00022801"/>
    </source>
</evidence>
<keyword evidence="2" id="KW-0645">Protease</keyword>
<comment type="caution">
    <text evidence="10">The sequence shown here is derived from an EMBL/GenBank/DDBJ whole genome shotgun (WGS) entry which is preliminary data.</text>
</comment>
<dbReference type="PROSITE" id="PS50208">
    <property type="entry name" value="CASPASE_P20"/>
    <property type="match status" value="1"/>
</dbReference>
<keyword evidence="3" id="KW-0053">Apoptosis</keyword>
<feature type="domain" description="Caspase family p10" evidence="8">
    <location>
        <begin position="350"/>
        <end position="431"/>
    </location>
</feature>
<dbReference type="GO" id="GO:0006915">
    <property type="term" value="P:apoptotic process"/>
    <property type="evidence" value="ECO:0007669"/>
    <property type="project" value="UniProtKB-KW"/>
</dbReference>
<dbReference type="Pfam" id="PF00656">
    <property type="entry name" value="Peptidase_C14"/>
    <property type="match status" value="1"/>
</dbReference>
<dbReference type="OrthoDB" id="6097640at2759"/>
<dbReference type="InterPro" id="IPR002138">
    <property type="entry name" value="Pept_C14_p10"/>
</dbReference>